<organism evidence="1 2">
    <name type="scientific">Marinomonas rhodophyticola</name>
    <dbReference type="NCBI Taxonomy" id="2992803"/>
    <lineage>
        <taxon>Bacteria</taxon>
        <taxon>Pseudomonadati</taxon>
        <taxon>Pseudomonadota</taxon>
        <taxon>Gammaproteobacteria</taxon>
        <taxon>Oceanospirillales</taxon>
        <taxon>Oceanospirillaceae</taxon>
        <taxon>Marinomonas</taxon>
    </lineage>
</organism>
<comment type="caution">
    <text evidence="1">The sequence shown here is derived from an EMBL/GenBank/DDBJ whole genome shotgun (WGS) entry which is preliminary data.</text>
</comment>
<gene>
    <name evidence="1" type="ORF">ONZ52_08285</name>
</gene>
<dbReference type="EMBL" id="JAPEUL010000006">
    <property type="protein sequence ID" value="MCW4628970.1"/>
    <property type="molecule type" value="Genomic_DNA"/>
</dbReference>
<evidence type="ECO:0000313" key="2">
    <source>
        <dbReference type="Proteomes" id="UP001431181"/>
    </source>
</evidence>
<evidence type="ECO:0000313" key="1">
    <source>
        <dbReference type="EMBL" id="MCW4628970.1"/>
    </source>
</evidence>
<dbReference type="Proteomes" id="UP001431181">
    <property type="component" value="Unassembled WGS sequence"/>
</dbReference>
<proteinExistence type="predicted"/>
<name>A0ABT3KEL6_9GAMM</name>
<protein>
    <submittedName>
        <fullName evidence="1">Uncharacterized protein</fullName>
    </submittedName>
</protein>
<reference evidence="1" key="1">
    <citation type="submission" date="2022-11" db="EMBL/GenBank/DDBJ databases">
        <title>Marinomonas sp. nov., isolated from marine algae.</title>
        <authorList>
            <person name="Choi D.G."/>
            <person name="Kim J.M."/>
            <person name="Lee J.K."/>
            <person name="Baek J.H."/>
            <person name="Jeon C.O."/>
        </authorList>
    </citation>
    <scope>NUCLEOTIDE SEQUENCE</scope>
    <source>
        <strain evidence="1">KJ51-3</strain>
    </source>
</reference>
<keyword evidence="2" id="KW-1185">Reference proteome</keyword>
<accession>A0ABT3KEL6</accession>
<sequence>MKTNRLIPSALAVFIVLVLLFSPLSSQSSEPQPLKSIGISVADLGNPYFVQLVDTATLKAEELAGEPRQNAYSLRCL</sequence>
<dbReference type="RefSeq" id="WP_265218169.1">
    <property type="nucleotide sequence ID" value="NZ_JAPEUL010000006.1"/>
</dbReference>